<evidence type="ECO:0000256" key="10">
    <source>
        <dbReference type="ARBA" id="ARBA00031621"/>
    </source>
</evidence>
<evidence type="ECO:0000256" key="1">
    <source>
        <dbReference type="ARBA" id="ARBA00001286"/>
    </source>
</evidence>
<dbReference type="AlphaFoldDB" id="A0A8S0WAY1"/>
<dbReference type="PROSITE" id="PS00374">
    <property type="entry name" value="MGMT"/>
    <property type="match status" value="1"/>
</dbReference>
<dbReference type="PANTHER" id="PTHR10815">
    <property type="entry name" value="METHYLATED-DNA--PROTEIN-CYSTEINE METHYLTRANSFERASE"/>
    <property type="match status" value="1"/>
</dbReference>
<evidence type="ECO:0000256" key="2">
    <source>
        <dbReference type="ARBA" id="ARBA00008711"/>
    </source>
</evidence>
<keyword evidence="15" id="KW-1185">Reference proteome</keyword>
<dbReference type="InterPro" id="IPR036217">
    <property type="entry name" value="MethylDNA_cys_MeTrfase_DNAb"/>
</dbReference>
<evidence type="ECO:0000256" key="6">
    <source>
        <dbReference type="ARBA" id="ARBA00022679"/>
    </source>
</evidence>
<accession>A0A8S0WAY1</accession>
<keyword evidence="6" id="KW-0808">Transferase</keyword>
<organism evidence="14 15">
    <name type="scientific">Cyclocybe aegerita</name>
    <name type="common">Black poplar mushroom</name>
    <name type="synonym">Agrocybe aegerita</name>
    <dbReference type="NCBI Taxonomy" id="1973307"/>
    <lineage>
        <taxon>Eukaryota</taxon>
        <taxon>Fungi</taxon>
        <taxon>Dikarya</taxon>
        <taxon>Basidiomycota</taxon>
        <taxon>Agaricomycotina</taxon>
        <taxon>Agaricomycetes</taxon>
        <taxon>Agaricomycetidae</taxon>
        <taxon>Agaricales</taxon>
        <taxon>Agaricineae</taxon>
        <taxon>Bolbitiaceae</taxon>
        <taxon>Cyclocybe</taxon>
    </lineage>
</organism>
<keyword evidence="8" id="KW-0234">DNA repair</keyword>
<feature type="region of interest" description="Disordered" evidence="12">
    <location>
        <begin position="30"/>
        <end position="68"/>
    </location>
</feature>
<reference evidence="14 15" key="1">
    <citation type="submission" date="2020-01" db="EMBL/GenBank/DDBJ databases">
        <authorList>
            <person name="Gupta K D."/>
        </authorList>
    </citation>
    <scope>NUCLEOTIDE SEQUENCE [LARGE SCALE GENOMIC DNA]</scope>
</reference>
<feature type="domain" description="Methylated-DNA-[protein]-cysteine S-methyltransferase DNA binding" evidence="13">
    <location>
        <begin position="94"/>
        <end position="177"/>
    </location>
</feature>
<proteinExistence type="inferred from homology"/>
<evidence type="ECO:0000256" key="3">
    <source>
        <dbReference type="ARBA" id="ARBA00011918"/>
    </source>
</evidence>
<evidence type="ECO:0000256" key="9">
    <source>
        <dbReference type="ARBA" id="ARBA00030795"/>
    </source>
</evidence>
<dbReference type="PANTHER" id="PTHR10815:SF13">
    <property type="entry name" value="METHYLATED-DNA--PROTEIN-CYSTEINE METHYLTRANSFERASE"/>
    <property type="match status" value="1"/>
</dbReference>
<name>A0A8S0WAY1_CYCAE</name>
<dbReference type="CDD" id="cd06445">
    <property type="entry name" value="ATase"/>
    <property type="match status" value="1"/>
</dbReference>
<dbReference type="GO" id="GO:0003908">
    <property type="term" value="F:methylated-DNA-[protein]-cysteine S-methyltransferase activity"/>
    <property type="evidence" value="ECO:0007669"/>
    <property type="project" value="UniProtKB-EC"/>
</dbReference>
<sequence>MPAQRTQSDKTLTDRNTIYLQPAVRPSKFFKSVQRSGSPNEAVEMEPKGLQFEPEDTQADCSEPKETIPYPISASKRNSYKTKTGKKLTAHLWAVYDFTLTIPKGTVTTYKDVSLAVGGSPRSVGNALRNNPFAPYVPCHRVIASNLFIGGFFGEWGKEHKTGTRCNQKIEMLASEGVKFDDKGNLLNASKNLWKPVEKA</sequence>
<dbReference type="GO" id="GO:0032259">
    <property type="term" value="P:methylation"/>
    <property type="evidence" value="ECO:0007669"/>
    <property type="project" value="UniProtKB-KW"/>
</dbReference>
<comment type="similarity">
    <text evidence="2">Belongs to the MGMT family.</text>
</comment>
<protein>
    <recommendedName>
        <fullName evidence="4">Methylated-DNA--protein-cysteine methyltransferase</fullName>
        <ecNumber evidence="3">2.1.1.63</ecNumber>
    </recommendedName>
    <alternativeName>
        <fullName evidence="9">6-O-methylguanine-DNA methyltransferase</fullName>
    </alternativeName>
    <alternativeName>
        <fullName evidence="10">O-6-methylguanine-DNA-alkyltransferase</fullName>
    </alternativeName>
</protein>
<evidence type="ECO:0000256" key="5">
    <source>
        <dbReference type="ARBA" id="ARBA00022603"/>
    </source>
</evidence>
<evidence type="ECO:0000313" key="15">
    <source>
        <dbReference type="Proteomes" id="UP000467700"/>
    </source>
</evidence>
<dbReference type="InterPro" id="IPR001497">
    <property type="entry name" value="MethylDNA_cys_MeTrfase_AS"/>
</dbReference>
<dbReference type="Pfam" id="PF01035">
    <property type="entry name" value="DNA_binding_1"/>
    <property type="match status" value="1"/>
</dbReference>
<dbReference type="EMBL" id="CACVBS010000075">
    <property type="protein sequence ID" value="CAA7269148.1"/>
    <property type="molecule type" value="Genomic_DNA"/>
</dbReference>
<keyword evidence="7" id="KW-0227">DNA damage</keyword>
<evidence type="ECO:0000256" key="7">
    <source>
        <dbReference type="ARBA" id="ARBA00022763"/>
    </source>
</evidence>
<dbReference type="Proteomes" id="UP000467700">
    <property type="component" value="Unassembled WGS sequence"/>
</dbReference>
<dbReference type="NCBIfam" id="TIGR00589">
    <property type="entry name" value="ogt"/>
    <property type="match status" value="1"/>
</dbReference>
<dbReference type="SUPFAM" id="SSF46767">
    <property type="entry name" value="Methylated DNA-protein cysteine methyltransferase, C-terminal domain"/>
    <property type="match status" value="1"/>
</dbReference>
<dbReference type="Gene3D" id="1.10.10.10">
    <property type="entry name" value="Winged helix-like DNA-binding domain superfamily/Winged helix DNA-binding domain"/>
    <property type="match status" value="1"/>
</dbReference>
<comment type="caution">
    <text evidence="14">The sequence shown here is derived from an EMBL/GenBank/DDBJ whole genome shotgun (WGS) entry which is preliminary data.</text>
</comment>
<dbReference type="OrthoDB" id="1907495at2759"/>
<dbReference type="EC" id="2.1.1.63" evidence="3"/>
<dbReference type="GO" id="GO:0006281">
    <property type="term" value="P:DNA repair"/>
    <property type="evidence" value="ECO:0007669"/>
    <property type="project" value="UniProtKB-KW"/>
</dbReference>
<comment type="catalytic activity">
    <reaction evidence="11">
        <text>a 6-O-methyl-2'-deoxyguanosine in DNA + L-cysteinyl-[protein] = S-methyl-L-cysteinyl-[protein] + a 2'-deoxyguanosine in DNA</text>
        <dbReference type="Rhea" id="RHEA:24000"/>
        <dbReference type="Rhea" id="RHEA-COMP:10131"/>
        <dbReference type="Rhea" id="RHEA-COMP:10132"/>
        <dbReference type="Rhea" id="RHEA-COMP:11367"/>
        <dbReference type="Rhea" id="RHEA-COMP:11368"/>
        <dbReference type="ChEBI" id="CHEBI:29950"/>
        <dbReference type="ChEBI" id="CHEBI:82612"/>
        <dbReference type="ChEBI" id="CHEBI:85445"/>
        <dbReference type="ChEBI" id="CHEBI:85448"/>
        <dbReference type="EC" id="2.1.1.63"/>
    </reaction>
</comment>
<dbReference type="InterPro" id="IPR014048">
    <property type="entry name" value="MethylDNA_cys_MeTrfase_DNA-bd"/>
</dbReference>
<gene>
    <name evidence="14" type="ORF">AAE3_LOCUS11448</name>
</gene>
<comment type="catalytic activity">
    <reaction evidence="1">
        <text>a 4-O-methyl-thymidine in DNA + L-cysteinyl-[protein] = a thymidine in DNA + S-methyl-L-cysteinyl-[protein]</text>
        <dbReference type="Rhea" id="RHEA:53428"/>
        <dbReference type="Rhea" id="RHEA-COMP:10131"/>
        <dbReference type="Rhea" id="RHEA-COMP:10132"/>
        <dbReference type="Rhea" id="RHEA-COMP:13555"/>
        <dbReference type="Rhea" id="RHEA-COMP:13556"/>
        <dbReference type="ChEBI" id="CHEBI:29950"/>
        <dbReference type="ChEBI" id="CHEBI:82612"/>
        <dbReference type="ChEBI" id="CHEBI:137386"/>
        <dbReference type="ChEBI" id="CHEBI:137387"/>
        <dbReference type="EC" id="2.1.1.63"/>
    </reaction>
</comment>
<dbReference type="InterPro" id="IPR036388">
    <property type="entry name" value="WH-like_DNA-bd_sf"/>
</dbReference>
<evidence type="ECO:0000313" key="14">
    <source>
        <dbReference type="EMBL" id="CAA7269148.1"/>
    </source>
</evidence>
<keyword evidence="5" id="KW-0489">Methyltransferase</keyword>
<evidence type="ECO:0000256" key="4">
    <source>
        <dbReference type="ARBA" id="ARBA00015377"/>
    </source>
</evidence>
<evidence type="ECO:0000256" key="8">
    <source>
        <dbReference type="ARBA" id="ARBA00023204"/>
    </source>
</evidence>
<evidence type="ECO:0000259" key="13">
    <source>
        <dbReference type="Pfam" id="PF01035"/>
    </source>
</evidence>
<evidence type="ECO:0000256" key="11">
    <source>
        <dbReference type="ARBA" id="ARBA00049348"/>
    </source>
</evidence>
<evidence type="ECO:0000256" key="12">
    <source>
        <dbReference type="SAM" id="MobiDB-lite"/>
    </source>
</evidence>